<keyword evidence="6" id="KW-0804">Transcription</keyword>
<dbReference type="InterPro" id="IPR019844">
    <property type="entry name" value="CSD_CS"/>
</dbReference>
<proteinExistence type="predicted"/>
<dbReference type="PROSITE" id="PS51857">
    <property type="entry name" value="CSD_2"/>
    <property type="match status" value="1"/>
</dbReference>
<evidence type="ECO:0000313" key="10">
    <source>
        <dbReference type="Proteomes" id="UP000326554"/>
    </source>
</evidence>
<dbReference type="PRINTS" id="PR00050">
    <property type="entry name" value="COLDSHOCK"/>
</dbReference>
<evidence type="ECO:0000256" key="3">
    <source>
        <dbReference type="ARBA" id="ARBA00023015"/>
    </source>
</evidence>
<dbReference type="Proteomes" id="UP000326554">
    <property type="component" value="Unassembled WGS sequence"/>
</dbReference>
<gene>
    <name evidence="9" type="ORF">F3S47_02070</name>
</gene>
<organism evidence="9 10">
    <name type="scientific">Histidinibacterium aquaticum</name>
    <dbReference type="NCBI Taxonomy" id="2613962"/>
    <lineage>
        <taxon>Bacteria</taxon>
        <taxon>Pseudomonadati</taxon>
        <taxon>Pseudomonadota</taxon>
        <taxon>Alphaproteobacteria</taxon>
        <taxon>Rhodobacterales</taxon>
        <taxon>Paracoccaceae</taxon>
        <taxon>Histidinibacterium</taxon>
    </lineage>
</organism>
<keyword evidence="4" id="KW-0238">DNA-binding</keyword>
<evidence type="ECO:0000256" key="6">
    <source>
        <dbReference type="ARBA" id="ARBA00023163"/>
    </source>
</evidence>
<dbReference type="Pfam" id="PF00313">
    <property type="entry name" value="CSD"/>
    <property type="match status" value="1"/>
</dbReference>
<dbReference type="PANTHER" id="PTHR46565:SF20">
    <property type="entry name" value="COLD SHOCK DOMAIN-CONTAINING PROTEIN 4"/>
    <property type="match status" value="1"/>
</dbReference>
<keyword evidence="2" id="KW-0963">Cytoplasm</keyword>
<dbReference type="InterPro" id="IPR011129">
    <property type="entry name" value="CSD"/>
</dbReference>
<dbReference type="GO" id="GO:0003677">
    <property type="term" value="F:DNA binding"/>
    <property type="evidence" value="ECO:0007669"/>
    <property type="project" value="UniProtKB-KW"/>
</dbReference>
<dbReference type="FunFam" id="2.40.50.140:FF:000006">
    <property type="entry name" value="Cold shock protein CspC"/>
    <property type="match status" value="1"/>
</dbReference>
<protein>
    <submittedName>
        <fullName evidence="9">Cold-shock protein</fullName>
    </submittedName>
</protein>
<evidence type="ECO:0000256" key="2">
    <source>
        <dbReference type="ARBA" id="ARBA00022490"/>
    </source>
</evidence>
<name>A0A5J5GQM5_9RHOB</name>
<dbReference type="SMART" id="SM00357">
    <property type="entry name" value="CSP"/>
    <property type="match status" value="1"/>
</dbReference>
<dbReference type="RefSeq" id="WP_150443547.1">
    <property type="nucleotide sequence ID" value="NZ_VYQE01000001.1"/>
</dbReference>
<dbReference type="PIRSF" id="PIRSF002599">
    <property type="entry name" value="Cold_shock_A"/>
    <property type="match status" value="1"/>
</dbReference>
<dbReference type="Gene3D" id="2.40.50.140">
    <property type="entry name" value="Nucleic acid-binding proteins"/>
    <property type="match status" value="1"/>
</dbReference>
<feature type="domain" description="CSD" evidence="8">
    <location>
        <begin position="1"/>
        <end position="67"/>
    </location>
</feature>
<dbReference type="CDD" id="cd04458">
    <property type="entry name" value="CSP_CDS"/>
    <property type="match status" value="1"/>
</dbReference>
<evidence type="ECO:0000256" key="4">
    <source>
        <dbReference type="ARBA" id="ARBA00023125"/>
    </source>
</evidence>
<reference evidence="9 10" key="1">
    <citation type="submission" date="2019-09" db="EMBL/GenBank/DDBJ databases">
        <authorList>
            <person name="Park J.-S."/>
            <person name="Choi H.-J."/>
        </authorList>
    </citation>
    <scope>NUCLEOTIDE SEQUENCE [LARGE SCALE GENOMIC DNA]</scope>
    <source>
        <strain evidence="9 10">176SS1-4</strain>
    </source>
</reference>
<accession>A0A5J5GQM5</accession>
<evidence type="ECO:0000256" key="7">
    <source>
        <dbReference type="RuleBase" id="RU000408"/>
    </source>
</evidence>
<dbReference type="InterPro" id="IPR012156">
    <property type="entry name" value="Cold_shock_CspA"/>
</dbReference>
<dbReference type="PANTHER" id="PTHR46565">
    <property type="entry name" value="COLD SHOCK DOMAIN PROTEIN 2"/>
    <property type="match status" value="1"/>
</dbReference>
<comment type="subcellular location">
    <subcellularLocation>
        <location evidence="1 7">Cytoplasm</location>
    </subcellularLocation>
</comment>
<dbReference type="AlphaFoldDB" id="A0A5J5GQM5"/>
<dbReference type="PROSITE" id="PS00352">
    <property type="entry name" value="CSD_1"/>
    <property type="match status" value="1"/>
</dbReference>
<evidence type="ECO:0000256" key="1">
    <source>
        <dbReference type="ARBA" id="ARBA00004496"/>
    </source>
</evidence>
<keyword evidence="3" id="KW-0805">Transcription regulation</keyword>
<comment type="caution">
    <text evidence="9">The sequence shown here is derived from an EMBL/GenBank/DDBJ whole genome shotgun (WGS) entry which is preliminary data.</text>
</comment>
<dbReference type="SUPFAM" id="SSF50249">
    <property type="entry name" value="Nucleic acid-binding proteins"/>
    <property type="match status" value="1"/>
</dbReference>
<keyword evidence="5" id="KW-0010">Activator</keyword>
<dbReference type="GO" id="GO:0005829">
    <property type="term" value="C:cytosol"/>
    <property type="evidence" value="ECO:0007669"/>
    <property type="project" value="UniProtKB-ARBA"/>
</dbReference>
<evidence type="ECO:0000256" key="5">
    <source>
        <dbReference type="ARBA" id="ARBA00023159"/>
    </source>
</evidence>
<dbReference type="InterPro" id="IPR012340">
    <property type="entry name" value="NA-bd_OB-fold"/>
</dbReference>
<evidence type="ECO:0000313" key="9">
    <source>
        <dbReference type="EMBL" id="KAA9010063.1"/>
    </source>
</evidence>
<evidence type="ECO:0000259" key="8">
    <source>
        <dbReference type="PROSITE" id="PS51857"/>
    </source>
</evidence>
<keyword evidence="10" id="KW-1185">Reference proteome</keyword>
<dbReference type="EMBL" id="VYQE01000001">
    <property type="protein sequence ID" value="KAA9010063.1"/>
    <property type="molecule type" value="Genomic_DNA"/>
</dbReference>
<dbReference type="InterPro" id="IPR002059">
    <property type="entry name" value="CSP_DNA-bd"/>
</dbReference>
<sequence>MATGTVKWFNATKGFGFIAPDTGGKDVFVHISAVERAGLTGLKDDQKVSYDVEAGRDGRESAANLELA</sequence>